<dbReference type="Pfam" id="PF09748">
    <property type="entry name" value="Med10"/>
    <property type="match status" value="1"/>
</dbReference>
<dbReference type="Gene3D" id="3.40.50.150">
    <property type="entry name" value="Vaccinia Virus protein VP39"/>
    <property type="match status" value="1"/>
</dbReference>
<dbReference type="EC" id="2.1.1.-" evidence="10"/>
<dbReference type="InterPro" id="IPR029063">
    <property type="entry name" value="SAM-dependent_MTases_sf"/>
</dbReference>
<dbReference type="GO" id="GO:0016279">
    <property type="term" value="F:protein-lysine N-methyltransferase activity"/>
    <property type="evidence" value="ECO:0007669"/>
    <property type="project" value="UniProtKB-UniRule"/>
</dbReference>
<comment type="caution">
    <text evidence="13">The sequence shown here is derived from an EMBL/GenBank/DDBJ whole genome shotgun (WGS) entry which is preliminary data.</text>
</comment>
<keyword evidence="14" id="KW-1185">Reference proteome</keyword>
<dbReference type="Pfam" id="PF13847">
    <property type="entry name" value="Methyltransf_31"/>
    <property type="match status" value="1"/>
</dbReference>
<dbReference type="InterPro" id="IPR026635">
    <property type="entry name" value="Efm4/METTL10"/>
</dbReference>
<comment type="function">
    <text evidence="10">S-adenosyl-L-methionine-dependent protein-lysine N-methyltransferase that mono- and dimethylates elongation factor 1-alpha at 'Lys-316'. May play a role in intracellular transport.</text>
</comment>
<dbReference type="GO" id="GO:0005737">
    <property type="term" value="C:cytoplasm"/>
    <property type="evidence" value="ECO:0007669"/>
    <property type="project" value="UniProtKB-SubCell"/>
</dbReference>
<dbReference type="HAMAP" id="MF_03188">
    <property type="entry name" value="Methyltr_EFM4"/>
    <property type="match status" value="1"/>
</dbReference>
<evidence type="ECO:0000256" key="6">
    <source>
        <dbReference type="ARBA" id="ARBA00022691"/>
    </source>
</evidence>
<keyword evidence="8" id="KW-0804">Transcription</keyword>
<keyword evidence="3 10" id="KW-0963">Cytoplasm</keyword>
<dbReference type="EMBL" id="AYSA01000056">
    <property type="protein sequence ID" value="ESZ98053.1"/>
    <property type="molecule type" value="Genomic_DNA"/>
</dbReference>
<keyword evidence="6 10" id="KW-0949">S-adenosyl-L-methionine</keyword>
<dbReference type="InterPro" id="IPR019145">
    <property type="entry name" value="Mediator_Med10"/>
</dbReference>
<keyword evidence="5 10" id="KW-0808">Transferase</keyword>
<dbReference type="PANTHER" id="PTHR12843:SF5">
    <property type="entry name" value="EEF1A LYSINE METHYLTRANSFERASE 2"/>
    <property type="match status" value="1"/>
</dbReference>
<evidence type="ECO:0000313" key="13">
    <source>
        <dbReference type="EMBL" id="ESZ98053.1"/>
    </source>
</evidence>
<protein>
    <recommendedName>
        <fullName evidence="10">Protein-lysine N-methyltransferase EFM4</fullName>
        <ecNumber evidence="10">2.1.1.-</ecNumber>
    </recommendedName>
    <alternativeName>
        <fullName evidence="10">Elongation factor methyltransferase 4</fullName>
    </alternativeName>
</protein>
<evidence type="ECO:0000256" key="9">
    <source>
        <dbReference type="ARBA" id="ARBA00023242"/>
    </source>
</evidence>
<evidence type="ECO:0000256" key="11">
    <source>
        <dbReference type="SAM" id="MobiDB-lite"/>
    </source>
</evidence>
<feature type="compositionally biased region" description="Acidic residues" evidence="11">
    <location>
        <begin position="98"/>
        <end position="113"/>
    </location>
</feature>
<evidence type="ECO:0000256" key="3">
    <source>
        <dbReference type="ARBA" id="ARBA00022490"/>
    </source>
</evidence>
<dbReference type="HOGENOM" id="CLU_548786_0_0_1"/>
<keyword evidence="4 10" id="KW-0489">Methyltransferase</keyword>
<organism evidence="13 14">
    <name type="scientific">Sclerotinia borealis (strain F-4128)</name>
    <dbReference type="NCBI Taxonomy" id="1432307"/>
    <lineage>
        <taxon>Eukaryota</taxon>
        <taxon>Fungi</taxon>
        <taxon>Dikarya</taxon>
        <taxon>Ascomycota</taxon>
        <taxon>Pezizomycotina</taxon>
        <taxon>Leotiomycetes</taxon>
        <taxon>Helotiales</taxon>
        <taxon>Sclerotiniaceae</taxon>
        <taxon>Sclerotinia</taxon>
    </lineage>
</organism>
<name>W9CPR5_SCLBF</name>
<dbReference type="GO" id="GO:0006357">
    <property type="term" value="P:regulation of transcription by RNA polymerase II"/>
    <property type="evidence" value="ECO:0007669"/>
    <property type="project" value="InterPro"/>
</dbReference>
<evidence type="ECO:0000256" key="5">
    <source>
        <dbReference type="ARBA" id="ARBA00022679"/>
    </source>
</evidence>
<reference evidence="13 14" key="1">
    <citation type="journal article" date="2014" name="Genome Announc.">
        <title>Draft genome sequence of Sclerotinia borealis, a psychrophilic plant pathogenic fungus.</title>
        <authorList>
            <person name="Mardanov A.V."/>
            <person name="Beletsky A.V."/>
            <person name="Kadnikov V.V."/>
            <person name="Ignatov A.N."/>
            <person name="Ravin N.V."/>
        </authorList>
    </citation>
    <scope>NUCLEOTIDE SEQUENCE [LARGE SCALE GENOMIC DNA]</scope>
    <source>
        <strain evidence="14">F-4157</strain>
    </source>
</reference>
<dbReference type="OrthoDB" id="10069295at2759"/>
<evidence type="ECO:0000256" key="2">
    <source>
        <dbReference type="ARBA" id="ARBA00005389"/>
    </source>
</evidence>
<keyword evidence="7" id="KW-0805">Transcription regulation</keyword>
<accession>W9CPR5</accession>
<dbReference type="GO" id="GO:0003712">
    <property type="term" value="F:transcription coregulator activity"/>
    <property type="evidence" value="ECO:0007669"/>
    <property type="project" value="InterPro"/>
</dbReference>
<dbReference type="AlphaFoldDB" id="W9CPR5"/>
<evidence type="ECO:0000256" key="10">
    <source>
        <dbReference type="HAMAP-Rule" id="MF_03188"/>
    </source>
</evidence>
<keyword evidence="9" id="KW-0539">Nucleus</keyword>
<comment type="similarity">
    <text evidence="10">Belongs to the class I-like SAM-binding methyltransferase superfamily. EFM4 family.</text>
</comment>
<sequence>MTSETSKPSHLDPSALGTKEYWDNLYNREISNHALDATDVGTIWFDDSSAEDKVVDFLNEEIIGKDLLGLGEGRRRGDLSLLDLGTGNGHFLVRLREDEEGDSEEEEGGEEEEGKGIENVGNKWIGRMMGVDYSERSIEFARRIAEDKREEKENEDQADANGKEEPEIEFITWDIMKEDPSPKVLNGKQTKGWDIVLDKGTFDAISLSEETDTNGKRIFEGYKEKVLALVRVGGVAVVTSCNWTEGELIEWFVGKGREEEGERFDVLRKIEYRSFSFGGVKGQTTSINELFVNLDRKPTTVFQTISNYQIARKKWRQSITLIKASWRVSSLQYNSSSPIQATNPLPAAQIKNVIQDLYEIMVQVNNYDNAGRPTRETLEKSLLNLSESLQLVSRITVPAGAPTGTPKIDSVAGKGTDLPWVPADLIQYVDNGRNPDIYTREFVEAARKNNQLMRGKMQAFAGFRDVLAGEMGKVFPELEEDVRMVVEATSYDGEVGK</sequence>
<evidence type="ECO:0000256" key="1">
    <source>
        <dbReference type="ARBA" id="ARBA00004123"/>
    </source>
</evidence>
<feature type="domain" description="Methyltransferase" evidence="12">
    <location>
        <begin position="79"/>
        <end position="249"/>
    </location>
</feature>
<feature type="region of interest" description="Disordered" evidence="11">
    <location>
        <begin position="94"/>
        <end position="116"/>
    </location>
</feature>
<evidence type="ECO:0000256" key="4">
    <source>
        <dbReference type="ARBA" id="ARBA00022603"/>
    </source>
</evidence>
<dbReference type="GO" id="GO:0032259">
    <property type="term" value="P:methylation"/>
    <property type="evidence" value="ECO:0007669"/>
    <property type="project" value="UniProtKB-KW"/>
</dbReference>
<dbReference type="GO" id="GO:0016592">
    <property type="term" value="C:mediator complex"/>
    <property type="evidence" value="ECO:0007669"/>
    <property type="project" value="InterPro"/>
</dbReference>
<dbReference type="InterPro" id="IPR025714">
    <property type="entry name" value="Methyltranfer_dom"/>
</dbReference>
<keyword evidence="10" id="KW-0813">Transport</keyword>
<evidence type="ECO:0000259" key="12">
    <source>
        <dbReference type="Pfam" id="PF13847"/>
    </source>
</evidence>
<dbReference type="GO" id="GO:0016192">
    <property type="term" value="P:vesicle-mediated transport"/>
    <property type="evidence" value="ECO:0007669"/>
    <property type="project" value="UniProtKB-UniRule"/>
</dbReference>
<dbReference type="Proteomes" id="UP000019487">
    <property type="component" value="Unassembled WGS sequence"/>
</dbReference>
<evidence type="ECO:0000256" key="8">
    <source>
        <dbReference type="ARBA" id="ARBA00023163"/>
    </source>
</evidence>
<comment type="similarity">
    <text evidence="2">Belongs to the Mediator complex subunit 10 family.</text>
</comment>
<evidence type="ECO:0000256" key="7">
    <source>
        <dbReference type="ARBA" id="ARBA00023015"/>
    </source>
</evidence>
<comment type="subcellular location">
    <subcellularLocation>
        <location evidence="10">Cytoplasm</location>
    </subcellularLocation>
    <subcellularLocation>
        <location evidence="1">Nucleus</location>
    </subcellularLocation>
</comment>
<dbReference type="PANTHER" id="PTHR12843">
    <property type="entry name" value="PROTEIN-LYSINE N-METHYLTRANSFERASE METTL10"/>
    <property type="match status" value="1"/>
</dbReference>
<evidence type="ECO:0000313" key="14">
    <source>
        <dbReference type="Proteomes" id="UP000019487"/>
    </source>
</evidence>
<dbReference type="STRING" id="1432307.W9CPR5"/>
<dbReference type="SUPFAM" id="SSF53335">
    <property type="entry name" value="S-adenosyl-L-methionine-dependent methyltransferases"/>
    <property type="match status" value="1"/>
</dbReference>
<gene>
    <name evidence="10" type="primary">EFM4</name>
    <name evidence="13" type="ORF">SBOR_1584</name>
</gene>
<proteinExistence type="inferred from homology"/>